<evidence type="ECO:0000313" key="2">
    <source>
        <dbReference type="EMBL" id="QJW90828.1"/>
    </source>
</evidence>
<proteinExistence type="predicted"/>
<evidence type="ECO:0000259" key="1">
    <source>
        <dbReference type="Pfam" id="PF13333"/>
    </source>
</evidence>
<protein>
    <submittedName>
        <fullName evidence="2">IS3 family transposase</fullName>
    </submittedName>
</protein>
<dbReference type="KEGG" id="stae:HNV11_16310"/>
<dbReference type="SUPFAM" id="SSF53098">
    <property type="entry name" value="Ribonuclease H-like"/>
    <property type="match status" value="1"/>
</dbReference>
<dbReference type="PANTHER" id="PTHR46889">
    <property type="entry name" value="TRANSPOSASE INSF FOR INSERTION SEQUENCE IS3B-RELATED"/>
    <property type="match status" value="1"/>
</dbReference>
<gene>
    <name evidence="2" type="ORF">HNV11_16310</name>
</gene>
<dbReference type="Proteomes" id="UP000502756">
    <property type="component" value="Chromosome"/>
</dbReference>
<sequence>MESYWSRLKAELFENGVFRSLEDARIELFDYIECYYNRKRRHSSLGNISPEQFEQNYYLMLNQNLHS</sequence>
<dbReference type="InterPro" id="IPR012337">
    <property type="entry name" value="RNaseH-like_sf"/>
</dbReference>
<dbReference type="InterPro" id="IPR050900">
    <property type="entry name" value="Transposase_IS3/IS150/IS904"/>
</dbReference>
<organism evidence="2 3">
    <name type="scientific">Spirosoma taeanense</name>
    <dbReference type="NCBI Taxonomy" id="2735870"/>
    <lineage>
        <taxon>Bacteria</taxon>
        <taxon>Pseudomonadati</taxon>
        <taxon>Bacteroidota</taxon>
        <taxon>Cytophagia</taxon>
        <taxon>Cytophagales</taxon>
        <taxon>Cytophagaceae</taxon>
        <taxon>Spirosoma</taxon>
    </lineage>
</organism>
<dbReference type="RefSeq" id="WP_171740673.1">
    <property type="nucleotide sequence ID" value="NZ_CP053435.1"/>
</dbReference>
<keyword evidence="3" id="KW-1185">Reference proteome</keyword>
<reference evidence="2 3" key="1">
    <citation type="submission" date="2020-05" db="EMBL/GenBank/DDBJ databases">
        <title>Genome sequencing of Spirosoma sp. TS118.</title>
        <authorList>
            <person name="Lee J.-H."/>
            <person name="Jeong S."/>
            <person name="Zhao L."/>
            <person name="Jung J.-H."/>
            <person name="Kim M.-K."/>
            <person name="Lim S."/>
        </authorList>
    </citation>
    <scope>NUCLEOTIDE SEQUENCE [LARGE SCALE GENOMIC DNA]</scope>
    <source>
        <strain evidence="2 3">TS118</strain>
    </source>
</reference>
<name>A0A6M5Y976_9BACT</name>
<dbReference type="PANTHER" id="PTHR46889:SF4">
    <property type="entry name" value="TRANSPOSASE INSO FOR INSERTION SEQUENCE ELEMENT IS911B-RELATED"/>
    <property type="match status" value="1"/>
</dbReference>
<dbReference type="GO" id="GO:0015074">
    <property type="term" value="P:DNA integration"/>
    <property type="evidence" value="ECO:0007669"/>
    <property type="project" value="InterPro"/>
</dbReference>
<dbReference type="Pfam" id="PF13333">
    <property type="entry name" value="rve_2"/>
    <property type="match status" value="1"/>
</dbReference>
<dbReference type="EMBL" id="CP053435">
    <property type="protein sequence ID" value="QJW90828.1"/>
    <property type="molecule type" value="Genomic_DNA"/>
</dbReference>
<dbReference type="AlphaFoldDB" id="A0A6M5Y976"/>
<feature type="domain" description="Integrase catalytic" evidence="1">
    <location>
        <begin position="2"/>
        <end position="55"/>
    </location>
</feature>
<evidence type="ECO:0000313" key="3">
    <source>
        <dbReference type="Proteomes" id="UP000502756"/>
    </source>
</evidence>
<accession>A0A6M5Y976</accession>
<dbReference type="InterPro" id="IPR001584">
    <property type="entry name" value="Integrase_cat-core"/>
</dbReference>